<dbReference type="RefSeq" id="WP_260592892.1">
    <property type="nucleotide sequence ID" value="NZ_CP104003.1"/>
</dbReference>
<dbReference type="Proteomes" id="UP001057580">
    <property type="component" value="Chromosome"/>
</dbReference>
<keyword evidence="1" id="KW-0812">Transmembrane</keyword>
<protein>
    <submittedName>
        <fullName evidence="2">Uncharacterized protein</fullName>
    </submittedName>
</protein>
<accession>A0A9E7UA61</accession>
<sequence>MPATVALLVVPLVAGALDTGLATPLARWMFWVPCLGASYLLSVAVGAVYRTVR</sequence>
<keyword evidence="1" id="KW-1133">Transmembrane helix</keyword>
<dbReference type="AlphaFoldDB" id="A0A9E7UA61"/>
<dbReference type="KEGG" id="ssai:N0B31_17435"/>
<name>A0A9E7UA61_9EURY</name>
<keyword evidence="1" id="KW-0472">Membrane</keyword>
<evidence type="ECO:0000313" key="3">
    <source>
        <dbReference type="Proteomes" id="UP001057580"/>
    </source>
</evidence>
<keyword evidence="3" id="KW-1185">Reference proteome</keyword>
<evidence type="ECO:0000256" key="1">
    <source>
        <dbReference type="SAM" id="Phobius"/>
    </source>
</evidence>
<dbReference type="GeneID" id="74944243"/>
<organism evidence="2 3">
    <name type="scientific">Salinirubellus salinus</name>
    <dbReference type="NCBI Taxonomy" id="1364945"/>
    <lineage>
        <taxon>Archaea</taxon>
        <taxon>Methanobacteriati</taxon>
        <taxon>Methanobacteriota</taxon>
        <taxon>Stenosarchaea group</taxon>
        <taxon>Halobacteria</taxon>
        <taxon>Halobacteriales</taxon>
        <taxon>Natronomonadaceae</taxon>
        <taxon>Salinirubellus</taxon>
    </lineage>
</organism>
<reference evidence="2" key="1">
    <citation type="submission" date="2022-09" db="EMBL/GenBank/DDBJ databases">
        <title>Diverse halophilic archaea isolated from saline environments.</title>
        <authorList>
            <person name="Cui H.-L."/>
        </authorList>
    </citation>
    <scope>NUCLEOTIDE SEQUENCE</scope>
    <source>
        <strain evidence="2">ZS-35-S2</strain>
    </source>
</reference>
<proteinExistence type="predicted"/>
<evidence type="ECO:0000313" key="2">
    <source>
        <dbReference type="EMBL" id="UWM53898.1"/>
    </source>
</evidence>
<dbReference type="EMBL" id="CP104003">
    <property type="protein sequence ID" value="UWM53898.1"/>
    <property type="molecule type" value="Genomic_DNA"/>
</dbReference>
<feature type="transmembrane region" description="Helical" evidence="1">
    <location>
        <begin position="28"/>
        <end position="49"/>
    </location>
</feature>
<gene>
    <name evidence="2" type="ORF">N0B31_17435</name>
</gene>